<evidence type="ECO:0000313" key="2">
    <source>
        <dbReference type="EMBL" id="TMP29048.1"/>
    </source>
</evidence>
<dbReference type="Pfam" id="PF18796">
    <property type="entry name" value="LPD1"/>
    <property type="match status" value="1"/>
</dbReference>
<protein>
    <recommendedName>
        <fullName evidence="1">Large polyvalent protein-associated domain-containing protein</fullName>
    </recommendedName>
</protein>
<reference evidence="3" key="2">
    <citation type="submission" date="2019-06" db="EMBL/GenBank/DDBJ databases">
        <title>Co-occurence of chitin degradation, pigmentation and bioactivity in marine Pseudoalteromonas.</title>
        <authorList>
            <person name="Sonnenschein E.C."/>
            <person name="Bech P.K."/>
        </authorList>
    </citation>
    <scope>NUCLEOTIDE SEQUENCE [LARGE SCALE GENOMIC DNA]</scope>
    <source>
        <strain evidence="3">S2676</strain>
    </source>
</reference>
<dbReference type="AlphaFoldDB" id="A0A5S3WNY6"/>
<feature type="domain" description="Large polyvalent protein-associated" evidence="1">
    <location>
        <begin position="199"/>
        <end position="272"/>
    </location>
</feature>
<dbReference type="OrthoDB" id="343736at2"/>
<accession>A0A5S3WNY6</accession>
<name>A0A5S3WNY6_9GAMM</name>
<dbReference type="NCBIfam" id="NF041907">
    <property type="entry name" value="CLCA_X"/>
    <property type="match status" value="1"/>
</dbReference>
<comment type="caution">
    <text evidence="2">The sequence shown here is derived from an EMBL/GenBank/DDBJ whole genome shotgun (WGS) entry which is preliminary data.</text>
</comment>
<proteinExistence type="predicted"/>
<evidence type="ECO:0000259" key="1">
    <source>
        <dbReference type="Pfam" id="PF18796"/>
    </source>
</evidence>
<reference evidence="2 3" key="1">
    <citation type="submission" date="2018-01" db="EMBL/GenBank/DDBJ databases">
        <authorList>
            <person name="Paulsen S."/>
            <person name="Gram L.K."/>
        </authorList>
    </citation>
    <scope>NUCLEOTIDE SEQUENCE [LARGE SCALE GENOMIC DNA]</scope>
    <source>
        <strain evidence="2 3">S2676</strain>
    </source>
</reference>
<dbReference type="InterPro" id="IPR041047">
    <property type="entry name" value="LPD1"/>
</dbReference>
<organism evidence="2 3">
    <name type="scientific">Pseudoalteromonas rubra</name>
    <dbReference type="NCBI Taxonomy" id="43658"/>
    <lineage>
        <taxon>Bacteria</taxon>
        <taxon>Pseudomonadati</taxon>
        <taxon>Pseudomonadota</taxon>
        <taxon>Gammaproteobacteria</taxon>
        <taxon>Alteromonadales</taxon>
        <taxon>Pseudoalteromonadaceae</taxon>
        <taxon>Pseudoalteromonas</taxon>
    </lineage>
</organism>
<sequence length="278" mass="31181">MSNKGIYVTNKRPNSPSRNRLKRRFYRQGPDYRFGDQASFDEIKTTFGFKTITLGAWVDKQEQHIAANLVYDALADLTQILSIPPVAIGLRGTLNLAFGSGGQAGVQAHYDSNQRTLALAKNAGGGALAHEWWHAFDHYIAKHMFNKVRAHDFASALWLTHTPNLTHPLNQQLDALFRLLLLDSQGLEPSDYFKHAALLDKARAAQYYARPQELTARAFEWVIANDIHIRNAFLVDDVLGSELERLGGFPDETIAAETCLATSSYFQMLGAALYRQMQ</sequence>
<evidence type="ECO:0000313" key="3">
    <source>
        <dbReference type="Proteomes" id="UP000310249"/>
    </source>
</evidence>
<gene>
    <name evidence="2" type="ORF">CWB99_09765</name>
</gene>
<dbReference type="EMBL" id="PNCI01000019">
    <property type="protein sequence ID" value="TMP29048.1"/>
    <property type="molecule type" value="Genomic_DNA"/>
</dbReference>
<dbReference type="Proteomes" id="UP000310249">
    <property type="component" value="Unassembled WGS sequence"/>
</dbReference>